<evidence type="ECO:0000313" key="1">
    <source>
        <dbReference type="EMBL" id="GAB62585.1"/>
    </source>
</evidence>
<sequence>MTRRYAHHCPESLRAGIAILEKVDYNERKQKCFKHMKALILLDNSGNL</sequence>
<evidence type="ECO:0000313" key="2">
    <source>
        <dbReference type="Proteomes" id="UP000002985"/>
    </source>
</evidence>
<dbReference type="AlphaFoldDB" id="I3ILJ0"/>
<accession>I3ILJ0</accession>
<gene>
    <name evidence="1" type="ORF">KSU1_C0989</name>
</gene>
<dbReference type="STRING" id="247490.KSU1_C0989"/>
<name>I3ILJ0_9BACT</name>
<dbReference type="Proteomes" id="UP000002985">
    <property type="component" value="Unassembled WGS sequence"/>
</dbReference>
<proteinExistence type="predicted"/>
<keyword evidence="2" id="KW-1185">Reference proteome</keyword>
<dbReference type="EMBL" id="BAFH01000003">
    <property type="protein sequence ID" value="GAB62585.1"/>
    <property type="molecule type" value="Genomic_DNA"/>
</dbReference>
<reference evidence="1 2" key="1">
    <citation type="journal article" date="2012" name="FEBS Lett.">
        <title>Anammox organism KSU-1 expresses a NirK-type copper-containing nitrite reductase instead of a NirS-type with cytochrome cd1.</title>
        <authorList>
            <person name="Hira D."/>
            <person name="Toh H."/>
            <person name="Migita C.T."/>
            <person name="Okubo H."/>
            <person name="Nishiyama T."/>
            <person name="Hattori M."/>
            <person name="Furukawa K."/>
            <person name="Fujii T."/>
        </authorList>
    </citation>
    <scope>NUCLEOTIDE SEQUENCE [LARGE SCALE GENOMIC DNA]</scope>
</reference>
<comment type="caution">
    <text evidence="1">The sequence shown here is derived from an EMBL/GenBank/DDBJ whole genome shotgun (WGS) entry which is preliminary data.</text>
</comment>
<organism evidence="1 2">
    <name type="scientific">Candidatus Jettenia caeni</name>
    <dbReference type="NCBI Taxonomy" id="247490"/>
    <lineage>
        <taxon>Bacteria</taxon>
        <taxon>Pseudomonadati</taxon>
        <taxon>Planctomycetota</taxon>
        <taxon>Candidatus Brocadiia</taxon>
        <taxon>Candidatus Brocadiales</taxon>
        <taxon>Candidatus Brocadiaceae</taxon>
        <taxon>Candidatus Jettenia</taxon>
    </lineage>
</organism>
<protein>
    <submittedName>
        <fullName evidence="1">Uncharacterized protein</fullName>
    </submittedName>
</protein>